<name>A0ABP8XMW0_9MICO</name>
<dbReference type="Pfam" id="PF07811">
    <property type="entry name" value="TadE"/>
    <property type="match status" value="1"/>
</dbReference>
<organism evidence="2 3">
    <name type="scientific">Pedococcus ginsenosidimutans</name>
    <dbReference type="NCBI Taxonomy" id="490570"/>
    <lineage>
        <taxon>Bacteria</taxon>
        <taxon>Bacillati</taxon>
        <taxon>Actinomycetota</taxon>
        <taxon>Actinomycetes</taxon>
        <taxon>Micrococcales</taxon>
        <taxon>Intrasporangiaceae</taxon>
        <taxon>Pedococcus</taxon>
    </lineage>
</organism>
<keyword evidence="3" id="KW-1185">Reference proteome</keyword>
<evidence type="ECO:0000313" key="2">
    <source>
        <dbReference type="EMBL" id="GAA4710990.1"/>
    </source>
</evidence>
<reference evidence="3" key="1">
    <citation type="journal article" date="2019" name="Int. J. Syst. Evol. Microbiol.">
        <title>The Global Catalogue of Microorganisms (GCM) 10K type strain sequencing project: providing services to taxonomists for standard genome sequencing and annotation.</title>
        <authorList>
            <consortium name="The Broad Institute Genomics Platform"/>
            <consortium name="The Broad Institute Genome Sequencing Center for Infectious Disease"/>
            <person name="Wu L."/>
            <person name="Ma J."/>
        </authorList>
    </citation>
    <scope>NUCLEOTIDE SEQUENCE [LARGE SCALE GENOMIC DNA]</scope>
    <source>
        <strain evidence="3">JCM 18961</strain>
    </source>
</reference>
<sequence>MATAEFAVAIPVLVLVLVLALSAVRAAMDQVRCVDAARATARSLARGDSDAAALDLGRPLAPPGAEFDLGGTADVVQVSVRGAAPAALGWLGPAATPRSSAVAAREDADDQAVAR</sequence>
<evidence type="ECO:0000313" key="3">
    <source>
        <dbReference type="Proteomes" id="UP001500556"/>
    </source>
</evidence>
<dbReference type="EMBL" id="BAABLO010000001">
    <property type="protein sequence ID" value="GAA4710990.1"/>
    <property type="molecule type" value="Genomic_DNA"/>
</dbReference>
<dbReference type="NCBIfam" id="NF041390">
    <property type="entry name" value="TadE_Rv3655c"/>
    <property type="match status" value="1"/>
</dbReference>
<dbReference type="Proteomes" id="UP001500556">
    <property type="component" value="Unassembled WGS sequence"/>
</dbReference>
<proteinExistence type="predicted"/>
<protein>
    <recommendedName>
        <fullName evidence="1">TadE-like domain-containing protein</fullName>
    </recommendedName>
</protein>
<feature type="domain" description="TadE-like" evidence="1">
    <location>
        <begin position="2"/>
        <end position="42"/>
    </location>
</feature>
<gene>
    <name evidence="2" type="ORF">GCM10025782_03820</name>
</gene>
<dbReference type="RefSeq" id="WP_345500776.1">
    <property type="nucleotide sequence ID" value="NZ_BAABLO010000001.1"/>
</dbReference>
<comment type="caution">
    <text evidence="2">The sequence shown here is derived from an EMBL/GenBank/DDBJ whole genome shotgun (WGS) entry which is preliminary data.</text>
</comment>
<evidence type="ECO:0000259" key="1">
    <source>
        <dbReference type="Pfam" id="PF07811"/>
    </source>
</evidence>
<dbReference type="InterPro" id="IPR012495">
    <property type="entry name" value="TadE-like_dom"/>
</dbReference>
<dbReference type="InterPro" id="IPR049790">
    <property type="entry name" value="Rv3655c/TadE"/>
</dbReference>
<accession>A0ABP8XMW0</accession>